<evidence type="ECO:0000313" key="2">
    <source>
        <dbReference type="Proteomes" id="UP000824081"/>
    </source>
</evidence>
<evidence type="ECO:0000313" key="1">
    <source>
        <dbReference type="EMBL" id="HIU58639.1"/>
    </source>
</evidence>
<dbReference type="Proteomes" id="UP000824081">
    <property type="component" value="Unassembled WGS sequence"/>
</dbReference>
<dbReference type="Pfam" id="PF07927">
    <property type="entry name" value="HicA_toxin"/>
    <property type="match status" value="1"/>
</dbReference>
<reference evidence="1" key="1">
    <citation type="submission" date="2020-10" db="EMBL/GenBank/DDBJ databases">
        <authorList>
            <person name="Gilroy R."/>
        </authorList>
    </citation>
    <scope>NUCLEOTIDE SEQUENCE</scope>
    <source>
        <strain evidence="1">11687</strain>
    </source>
</reference>
<protein>
    <submittedName>
        <fullName evidence="1">Type II toxin-antitoxin system HicA family toxin</fullName>
    </submittedName>
</protein>
<dbReference type="GO" id="GO:0003729">
    <property type="term" value="F:mRNA binding"/>
    <property type="evidence" value="ECO:0007669"/>
    <property type="project" value="InterPro"/>
</dbReference>
<sequence>MGQIEKLTERIKTIPVDLTYDELRRLMNYLGYQESNKGKTSGSRVAFCREKDKTVIILHKPHPGNIVKKYAIRQLLKNLKERGDL</sequence>
<dbReference type="InterPro" id="IPR012933">
    <property type="entry name" value="HicA_mRNA_interferase"/>
</dbReference>
<proteinExistence type="predicted"/>
<organism evidence="1 2">
    <name type="scientific">Candidatus Scatosoma pullistercoris</name>
    <dbReference type="NCBI Taxonomy" id="2840934"/>
    <lineage>
        <taxon>Bacteria</taxon>
        <taxon>Bacillati</taxon>
        <taxon>Bacillota</taxon>
        <taxon>Clostridia</taxon>
        <taxon>Candidatus Scatosoma</taxon>
    </lineage>
</organism>
<reference evidence="1" key="2">
    <citation type="journal article" date="2021" name="PeerJ">
        <title>Extensive microbial diversity within the chicken gut microbiome revealed by metagenomics and culture.</title>
        <authorList>
            <person name="Gilroy R."/>
            <person name="Ravi A."/>
            <person name="Getino M."/>
            <person name="Pursley I."/>
            <person name="Horton D.L."/>
            <person name="Alikhan N.F."/>
            <person name="Baker D."/>
            <person name="Gharbi K."/>
            <person name="Hall N."/>
            <person name="Watson M."/>
            <person name="Adriaenssens E.M."/>
            <person name="Foster-Nyarko E."/>
            <person name="Jarju S."/>
            <person name="Secka A."/>
            <person name="Antonio M."/>
            <person name="Oren A."/>
            <person name="Chaudhuri R.R."/>
            <person name="La Ragione R."/>
            <person name="Hildebrand F."/>
            <person name="Pallen M.J."/>
        </authorList>
    </citation>
    <scope>NUCLEOTIDE SEQUENCE</scope>
    <source>
        <strain evidence="1">11687</strain>
    </source>
</reference>
<gene>
    <name evidence="1" type="ORF">IAC57_00915</name>
</gene>
<dbReference type="AlphaFoldDB" id="A0A9D1SFN2"/>
<comment type="caution">
    <text evidence="1">The sequence shown here is derived from an EMBL/GenBank/DDBJ whole genome shotgun (WGS) entry which is preliminary data.</text>
</comment>
<dbReference type="EMBL" id="DVMZ01000026">
    <property type="protein sequence ID" value="HIU58639.1"/>
    <property type="molecule type" value="Genomic_DNA"/>
</dbReference>
<accession>A0A9D1SFN2</accession>
<name>A0A9D1SFN2_9FIRM</name>